<keyword evidence="1" id="KW-0812">Transmembrane</keyword>
<keyword evidence="3" id="KW-1185">Reference proteome</keyword>
<name>A0ABS6MHR5_9GAMM</name>
<dbReference type="Proteomes" id="UP000704611">
    <property type="component" value="Unassembled WGS sequence"/>
</dbReference>
<gene>
    <name evidence="2" type="ORF">KQY15_04515</name>
</gene>
<proteinExistence type="predicted"/>
<sequence length="119" mass="13928">MDNLYILLVVIILVLLGIFWRLGSILQQLENSQSTNNNYNNDHYYQRAELLKKEDEILEKIDDLSYHLKEIASKVEEIEHVASVFGKYKLPNKKEQKELDEFAINEEVFDGIRNAGQKT</sequence>
<keyword evidence="1" id="KW-1133">Transmembrane helix</keyword>
<evidence type="ECO:0000313" key="2">
    <source>
        <dbReference type="EMBL" id="MBV2128352.1"/>
    </source>
</evidence>
<feature type="transmembrane region" description="Helical" evidence="1">
    <location>
        <begin position="6"/>
        <end position="23"/>
    </location>
</feature>
<keyword evidence="1" id="KW-0472">Membrane</keyword>
<dbReference type="EMBL" id="JAHRID010000001">
    <property type="protein sequence ID" value="MBV2128352.1"/>
    <property type="molecule type" value="Genomic_DNA"/>
</dbReference>
<protein>
    <submittedName>
        <fullName evidence="2">Uncharacterized protein</fullName>
    </submittedName>
</protein>
<reference evidence="2 3" key="1">
    <citation type="submission" date="2021-06" db="EMBL/GenBank/DDBJ databases">
        <title>Rheinheimera indica sp. nov., isolated from deep-sea sediment.</title>
        <authorList>
            <person name="Wang Z."/>
            <person name="Zhang X.-Y."/>
        </authorList>
    </citation>
    <scope>NUCLEOTIDE SEQUENCE [LARGE SCALE GENOMIC DNA]</scope>
    <source>
        <strain evidence="2 3">SM2107</strain>
    </source>
</reference>
<dbReference type="RefSeq" id="WP_217667578.1">
    <property type="nucleotide sequence ID" value="NZ_JAHRID010000001.1"/>
</dbReference>
<accession>A0ABS6MHR5</accession>
<evidence type="ECO:0000256" key="1">
    <source>
        <dbReference type="SAM" id="Phobius"/>
    </source>
</evidence>
<evidence type="ECO:0000313" key="3">
    <source>
        <dbReference type="Proteomes" id="UP000704611"/>
    </source>
</evidence>
<organism evidence="2 3">
    <name type="scientific">Arsukibacterium indicum</name>
    <dbReference type="NCBI Taxonomy" id="2848612"/>
    <lineage>
        <taxon>Bacteria</taxon>
        <taxon>Pseudomonadati</taxon>
        <taxon>Pseudomonadota</taxon>
        <taxon>Gammaproteobacteria</taxon>
        <taxon>Chromatiales</taxon>
        <taxon>Chromatiaceae</taxon>
        <taxon>Arsukibacterium</taxon>
    </lineage>
</organism>
<comment type="caution">
    <text evidence="2">The sequence shown here is derived from an EMBL/GenBank/DDBJ whole genome shotgun (WGS) entry which is preliminary data.</text>
</comment>